<organism evidence="1 2">
    <name type="scientific">Candidatus Blautia gallistercoris</name>
    <dbReference type="NCBI Taxonomy" id="2838490"/>
    <lineage>
        <taxon>Bacteria</taxon>
        <taxon>Bacillati</taxon>
        <taxon>Bacillota</taxon>
        <taxon>Clostridia</taxon>
        <taxon>Lachnospirales</taxon>
        <taxon>Lachnospiraceae</taxon>
        <taxon>Blautia</taxon>
    </lineage>
</organism>
<sequence length="202" mass="23706">MTGIMASELIRQYYEESDPLKRKEILERSLEKGEEPEANQMRMELWNCRYAKRIDKKSPARADGFLRLWMTMKFFSGSRMGAFGRRRNQREVRNLLKELGFDKMKEYGRVGEQILFQECHHAARVYVTACSEDKKYSSTLLGLMSISKDKVQEKIARDTVLVAKIIPEELQMKKELQIFSEGSIQAYKDLFPNDRNFLSQVD</sequence>
<dbReference type="InterPro" id="IPR046683">
    <property type="entry name" value="DUF6553"/>
</dbReference>
<protein>
    <submittedName>
        <fullName evidence="1">Uncharacterized protein</fullName>
    </submittedName>
</protein>
<dbReference type="EMBL" id="DXEX01000083">
    <property type="protein sequence ID" value="HIX58781.1"/>
    <property type="molecule type" value="Genomic_DNA"/>
</dbReference>
<reference evidence="1" key="1">
    <citation type="journal article" date="2021" name="PeerJ">
        <title>Extensive microbial diversity within the chicken gut microbiome revealed by metagenomics and culture.</title>
        <authorList>
            <person name="Gilroy R."/>
            <person name="Ravi A."/>
            <person name="Getino M."/>
            <person name="Pursley I."/>
            <person name="Horton D.L."/>
            <person name="Alikhan N.F."/>
            <person name="Baker D."/>
            <person name="Gharbi K."/>
            <person name="Hall N."/>
            <person name="Watson M."/>
            <person name="Adriaenssens E.M."/>
            <person name="Foster-Nyarko E."/>
            <person name="Jarju S."/>
            <person name="Secka A."/>
            <person name="Antonio M."/>
            <person name="Oren A."/>
            <person name="Chaudhuri R.R."/>
            <person name="La Ragione R."/>
            <person name="Hildebrand F."/>
            <person name="Pallen M.J."/>
        </authorList>
    </citation>
    <scope>NUCLEOTIDE SEQUENCE</scope>
    <source>
        <strain evidence="1">ChiSjej1B19-8411</strain>
    </source>
</reference>
<reference evidence="1" key="2">
    <citation type="submission" date="2021-04" db="EMBL/GenBank/DDBJ databases">
        <authorList>
            <person name="Gilroy R."/>
        </authorList>
    </citation>
    <scope>NUCLEOTIDE SEQUENCE</scope>
    <source>
        <strain evidence="1">ChiSjej1B19-8411</strain>
    </source>
</reference>
<comment type="caution">
    <text evidence="1">The sequence shown here is derived from an EMBL/GenBank/DDBJ whole genome shotgun (WGS) entry which is preliminary data.</text>
</comment>
<name>A0A9D2B367_9FIRM</name>
<evidence type="ECO:0000313" key="1">
    <source>
        <dbReference type="EMBL" id="HIX58781.1"/>
    </source>
</evidence>
<gene>
    <name evidence="1" type="ORF">IAA45_03585</name>
</gene>
<proteinExistence type="predicted"/>
<evidence type="ECO:0000313" key="2">
    <source>
        <dbReference type="Proteomes" id="UP000886817"/>
    </source>
</evidence>
<dbReference type="Proteomes" id="UP000886817">
    <property type="component" value="Unassembled WGS sequence"/>
</dbReference>
<accession>A0A9D2B367</accession>
<dbReference type="Pfam" id="PF20190">
    <property type="entry name" value="DUF6553"/>
    <property type="match status" value="1"/>
</dbReference>
<dbReference type="AlphaFoldDB" id="A0A9D2B367"/>